<protein>
    <submittedName>
        <fullName evidence="5">ATP-binding cassette domain-containing protein</fullName>
    </submittedName>
</protein>
<evidence type="ECO:0000313" key="6">
    <source>
        <dbReference type="Proteomes" id="UP001595816"/>
    </source>
</evidence>
<keyword evidence="6" id="KW-1185">Reference proteome</keyword>
<dbReference type="EMBL" id="JBHSAY010000009">
    <property type="protein sequence ID" value="MFC4132920.1"/>
    <property type="molecule type" value="Genomic_DNA"/>
</dbReference>
<dbReference type="InterPro" id="IPR003593">
    <property type="entry name" value="AAA+_ATPase"/>
</dbReference>
<dbReference type="InterPro" id="IPR003439">
    <property type="entry name" value="ABC_transporter-like_ATP-bd"/>
</dbReference>
<comment type="caution">
    <text evidence="5">The sequence shown here is derived from an EMBL/GenBank/DDBJ whole genome shotgun (WGS) entry which is preliminary data.</text>
</comment>
<dbReference type="RefSeq" id="WP_253752241.1">
    <property type="nucleotide sequence ID" value="NZ_JBHSAY010000009.1"/>
</dbReference>
<dbReference type="PANTHER" id="PTHR24220:SF685">
    <property type="entry name" value="ABC TRANSPORTER RELATED"/>
    <property type="match status" value="1"/>
</dbReference>
<reference evidence="6" key="1">
    <citation type="journal article" date="2019" name="Int. J. Syst. Evol. Microbiol.">
        <title>The Global Catalogue of Microorganisms (GCM) 10K type strain sequencing project: providing services to taxonomists for standard genome sequencing and annotation.</title>
        <authorList>
            <consortium name="The Broad Institute Genomics Platform"/>
            <consortium name="The Broad Institute Genome Sequencing Center for Infectious Disease"/>
            <person name="Wu L."/>
            <person name="Ma J."/>
        </authorList>
    </citation>
    <scope>NUCLEOTIDE SEQUENCE [LARGE SCALE GENOMIC DNA]</scope>
    <source>
        <strain evidence="6">CGMCC 4.7289</strain>
    </source>
</reference>
<dbReference type="InterPro" id="IPR027417">
    <property type="entry name" value="P-loop_NTPase"/>
</dbReference>
<dbReference type="Pfam" id="PF00005">
    <property type="entry name" value="ABC_tran"/>
    <property type="match status" value="2"/>
</dbReference>
<organism evidence="5 6">
    <name type="scientific">Hamadaea flava</name>
    <dbReference type="NCBI Taxonomy" id="1742688"/>
    <lineage>
        <taxon>Bacteria</taxon>
        <taxon>Bacillati</taxon>
        <taxon>Actinomycetota</taxon>
        <taxon>Actinomycetes</taxon>
        <taxon>Micromonosporales</taxon>
        <taxon>Micromonosporaceae</taxon>
        <taxon>Hamadaea</taxon>
    </lineage>
</organism>
<feature type="domain" description="ABC transporter" evidence="4">
    <location>
        <begin position="5"/>
        <end position="245"/>
    </location>
</feature>
<dbReference type="PROSITE" id="PS00211">
    <property type="entry name" value="ABC_TRANSPORTER_1"/>
    <property type="match status" value="2"/>
</dbReference>
<accession>A0ABV8LRE0</accession>
<dbReference type="PANTHER" id="PTHR24220">
    <property type="entry name" value="IMPORT ATP-BINDING PROTEIN"/>
    <property type="match status" value="1"/>
</dbReference>
<keyword evidence="2 5" id="KW-0067">ATP-binding</keyword>
<name>A0ABV8LRE0_9ACTN</name>
<dbReference type="SMART" id="SM00382">
    <property type="entry name" value="AAA"/>
    <property type="match status" value="2"/>
</dbReference>
<dbReference type="SUPFAM" id="SSF52540">
    <property type="entry name" value="P-loop containing nucleoside triphosphate hydrolases"/>
    <property type="match status" value="2"/>
</dbReference>
<evidence type="ECO:0000256" key="1">
    <source>
        <dbReference type="ARBA" id="ARBA00022741"/>
    </source>
</evidence>
<feature type="domain" description="ABC transporter" evidence="4">
    <location>
        <begin position="289"/>
        <end position="496"/>
    </location>
</feature>
<evidence type="ECO:0000256" key="3">
    <source>
        <dbReference type="SAM" id="MobiDB-lite"/>
    </source>
</evidence>
<dbReference type="InterPro" id="IPR017871">
    <property type="entry name" value="ABC_transporter-like_CS"/>
</dbReference>
<dbReference type="GO" id="GO:0005524">
    <property type="term" value="F:ATP binding"/>
    <property type="evidence" value="ECO:0007669"/>
    <property type="project" value="UniProtKB-KW"/>
</dbReference>
<proteinExistence type="predicted"/>
<evidence type="ECO:0000313" key="5">
    <source>
        <dbReference type="EMBL" id="MFC4132920.1"/>
    </source>
</evidence>
<dbReference type="PROSITE" id="PS50893">
    <property type="entry name" value="ABC_TRANSPORTER_2"/>
    <property type="match status" value="2"/>
</dbReference>
<sequence>MSPVIRADDLFCLHRVPGNGFVAALRGLTLELAPGERLLVHGPNGSGKTTLLRVLAGEVSPSAGTVTVGGVDLVGAPQAETARLRSRVLGLVDQQKTLIPELSVVDNIALQSRVGTRKVDKPRDTALKLLATLGLTDLAHRSPGSLSGGEAQRVAVCAAVAHSPTLVLADEPTGELDRTSADAIYDLLVAATAAVGASLLVVSHDVRAARIADRVVRIRDGRLSEEWRPGQPEDLVVDDRGWVRLPLALHRVRPEPRPDGLLLRPSTPVEQTRPESVSVAPHPPGDAVAALSEVALARDGRAILTGLSFEVRASAWTILKGRSGSGKTTLLRLLAGLERPDSGRVVVQGTDLSTLNRTELARFRRTWLGVAGQRAALVETLDAVANLHVAREARGLPENPELIGQLIARLGLTGVRHRPVETLSGGERQRVAVARALAAEPSIAVFDEPTSQQDEAHAELVAATLRAAARAGAAIVVATHDPLLLQAATSSVASARPTS</sequence>
<keyword evidence="1" id="KW-0547">Nucleotide-binding</keyword>
<evidence type="ECO:0000256" key="2">
    <source>
        <dbReference type="ARBA" id="ARBA00022840"/>
    </source>
</evidence>
<evidence type="ECO:0000259" key="4">
    <source>
        <dbReference type="PROSITE" id="PS50893"/>
    </source>
</evidence>
<dbReference type="Gene3D" id="3.40.50.300">
    <property type="entry name" value="P-loop containing nucleotide triphosphate hydrolases"/>
    <property type="match status" value="2"/>
</dbReference>
<dbReference type="Proteomes" id="UP001595816">
    <property type="component" value="Unassembled WGS sequence"/>
</dbReference>
<gene>
    <name evidence="5" type="ORF">ACFOZ4_20105</name>
</gene>
<feature type="region of interest" description="Disordered" evidence="3">
    <location>
        <begin position="258"/>
        <end position="284"/>
    </location>
</feature>
<dbReference type="InterPro" id="IPR015854">
    <property type="entry name" value="ABC_transpr_LolD-like"/>
</dbReference>